<keyword evidence="6 10" id="KW-0067">ATP-binding</keyword>
<dbReference type="GO" id="GO:0043190">
    <property type="term" value="C:ATP-binding cassette (ABC) transporter complex"/>
    <property type="evidence" value="ECO:0007669"/>
    <property type="project" value="TreeGrafter"/>
</dbReference>
<evidence type="ECO:0000256" key="2">
    <source>
        <dbReference type="ARBA" id="ARBA00005417"/>
    </source>
</evidence>
<dbReference type="InterPro" id="IPR017871">
    <property type="entry name" value="ABC_transporter-like_CS"/>
</dbReference>
<keyword evidence="11" id="KW-1185">Reference proteome</keyword>
<dbReference type="InterPro" id="IPR050095">
    <property type="entry name" value="ECF_ABC_transporter_ATP-bd"/>
</dbReference>
<dbReference type="PROSITE" id="PS00211">
    <property type="entry name" value="ABC_TRANSPORTER_1"/>
    <property type="match status" value="1"/>
</dbReference>
<dbReference type="InterPro" id="IPR003439">
    <property type="entry name" value="ABC_transporter-like_ATP-bd"/>
</dbReference>
<dbReference type="SUPFAM" id="SSF52540">
    <property type="entry name" value="P-loop containing nucleoside triphosphate hydrolases"/>
    <property type="match status" value="2"/>
</dbReference>
<evidence type="ECO:0000256" key="6">
    <source>
        <dbReference type="ARBA" id="ARBA00022840"/>
    </source>
</evidence>
<evidence type="ECO:0000313" key="11">
    <source>
        <dbReference type="Proteomes" id="UP000318937"/>
    </source>
</evidence>
<feature type="domain" description="ABC transporter" evidence="9">
    <location>
        <begin position="16"/>
        <end position="256"/>
    </location>
</feature>
<dbReference type="InterPro" id="IPR015856">
    <property type="entry name" value="ABC_transpr_CbiO/EcfA_su"/>
</dbReference>
<dbReference type="Pfam" id="PF00005">
    <property type="entry name" value="ABC_tran"/>
    <property type="match status" value="2"/>
</dbReference>
<accession>A0A544T9P0</accession>
<keyword evidence="3" id="KW-0813">Transport</keyword>
<evidence type="ECO:0000256" key="4">
    <source>
        <dbReference type="ARBA" id="ARBA00022475"/>
    </source>
</evidence>
<evidence type="ECO:0000256" key="3">
    <source>
        <dbReference type="ARBA" id="ARBA00022448"/>
    </source>
</evidence>
<dbReference type="AlphaFoldDB" id="A0A544T9P0"/>
<dbReference type="GO" id="GO:0042626">
    <property type="term" value="F:ATPase-coupled transmembrane transporter activity"/>
    <property type="evidence" value="ECO:0007669"/>
    <property type="project" value="TreeGrafter"/>
</dbReference>
<feature type="domain" description="ABC transporter" evidence="9">
    <location>
        <begin position="247"/>
        <end position="454"/>
    </location>
</feature>
<sequence length="467" mass="52518">MRFHAPKRVRLVHKIIQFEQVSFRYPDEEKWILEDLSLTVLRGERVVINGPSGCGKTTLLYLCNRLYPDNCDGVLNGSIKIFGKDSSSFIPGEINHRISTVFQDPDSQFCMQTVEEELAFTLENLHVRREEMEKRISEVLTLTDLSEFRHSVIQKLSGGQKQRIATACALIMQPEVLLLDEPLSHLDPYTAKKYVEWLDELQQKRSMTIVAIEHRLDLWGDFFDRSISLKENKEPPPFDKRKSSKQDDVSLVVNKVSAKSFLQETTFSLNRGEIAVLAGPNGSGKSTLLKALCQLIPSSGSVEPKLLGYVPQSPEFLFLTKSVQDEVGFGGGINVDEMMTRLQLFPIADAHPFAVSHGQKRRVAIAAMLSDGREVILMDEPTSGQDAAALAELFQLIDERACEGTTFLIVTHDMEFAYCLADSVLLMRDGCLTGKFEAGAMWSDEQLLLDHHLLPPKEVMHREACFA</sequence>
<name>A0A544T9P0_9BACI</name>
<comment type="caution">
    <text evidence="10">The sequence shown here is derived from an EMBL/GenBank/DDBJ whole genome shotgun (WGS) entry which is preliminary data.</text>
</comment>
<dbReference type="OrthoDB" id="501320at2"/>
<evidence type="ECO:0000259" key="9">
    <source>
        <dbReference type="PROSITE" id="PS50893"/>
    </source>
</evidence>
<protein>
    <submittedName>
        <fullName evidence="10">ABC transporter ATP-binding protein</fullName>
    </submittedName>
</protein>
<comment type="similarity">
    <text evidence="2">Belongs to the ABC transporter superfamily.</text>
</comment>
<proteinExistence type="inferred from homology"/>
<dbReference type="CDD" id="cd03225">
    <property type="entry name" value="ABC_cobalt_CbiO_domain1"/>
    <property type="match status" value="2"/>
</dbReference>
<dbReference type="GO" id="GO:0016887">
    <property type="term" value="F:ATP hydrolysis activity"/>
    <property type="evidence" value="ECO:0007669"/>
    <property type="project" value="InterPro"/>
</dbReference>
<evidence type="ECO:0000256" key="7">
    <source>
        <dbReference type="ARBA" id="ARBA00022967"/>
    </source>
</evidence>
<reference evidence="10 11" key="1">
    <citation type="submission" date="2019-05" db="EMBL/GenBank/DDBJ databases">
        <title>Psychrobacillus vulpis sp. nov., a new species isolated from feces of a red fox that inhabits in The Tablas de Daimiel Natural Park, Albacete, Spain.</title>
        <authorList>
            <person name="Rodriguez M."/>
            <person name="Reina J.C."/>
            <person name="Bejar V."/>
            <person name="Llamas I."/>
        </authorList>
    </citation>
    <scope>NUCLEOTIDE SEQUENCE [LARGE SCALE GENOMIC DNA]</scope>
    <source>
        <strain evidence="10 11">NHI-2</strain>
    </source>
</reference>
<evidence type="ECO:0000313" key="10">
    <source>
        <dbReference type="EMBL" id="TQR14175.1"/>
    </source>
</evidence>
<evidence type="ECO:0000256" key="1">
    <source>
        <dbReference type="ARBA" id="ARBA00004202"/>
    </source>
</evidence>
<dbReference type="PROSITE" id="PS50893">
    <property type="entry name" value="ABC_TRANSPORTER_2"/>
    <property type="match status" value="2"/>
</dbReference>
<dbReference type="PANTHER" id="PTHR43553">
    <property type="entry name" value="HEAVY METAL TRANSPORTER"/>
    <property type="match status" value="1"/>
</dbReference>
<comment type="subcellular location">
    <subcellularLocation>
        <location evidence="1">Cell membrane</location>
        <topology evidence="1">Peripheral membrane protein</topology>
    </subcellularLocation>
</comment>
<dbReference type="GO" id="GO:0005524">
    <property type="term" value="F:ATP binding"/>
    <property type="evidence" value="ECO:0007669"/>
    <property type="project" value="UniProtKB-KW"/>
</dbReference>
<dbReference type="InterPro" id="IPR003593">
    <property type="entry name" value="AAA+_ATPase"/>
</dbReference>
<organism evidence="10 11">
    <name type="scientific">Psychrobacillus soli</name>
    <dbReference type="NCBI Taxonomy" id="1543965"/>
    <lineage>
        <taxon>Bacteria</taxon>
        <taxon>Bacillati</taxon>
        <taxon>Bacillota</taxon>
        <taxon>Bacilli</taxon>
        <taxon>Bacillales</taxon>
        <taxon>Bacillaceae</taxon>
        <taxon>Psychrobacillus</taxon>
    </lineage>
</organism>
<gene>
    <name evidence="10" type="ORF">FG383_11510</name>
</gene>
<keyword evidence="5" id="KW-0547">Nucleotide-binding</keyword>
<keyword evidence="7" id="KW-1278">Translocase</keyword>
<keyword evidence="8" id="KW-0472">Membrane</keyword>
<dbReference type="SMART" id="SM00382">
    <property type="entry name" value="AAA"/>
    <property type="match status" value="2"/>
</dbReference>
<dbReference type="EMBL" id="VDGG01000021">
    <property type="protein sequence ID" value="TQR14175.1"/>
    <property type="molecule type" value="Genomic_DNA"/>
</dbReference>
<evidence type="ECO:0000256" key="8">
    <source>
        <dbReference type="ARBA" id="ARBA00023136"/>
    </source>
</evidence>
<dbReference type="InterPro" id="IPR027417">
    <property type="entry name" value="P-loop_NTPase"/>
</dbReference>
<dbReference type="Gene3D" id="3.40.50.300">
    <property type="entry name" value="P-loop containing nucleotide triphosphate hydrolases"/>
    <property type="match status" value="2"/>
</dbReference>
<keyword evidence="4" id="KW-1003">Cell membrane</keyword>
<dbReference type="PANTHER" id="PTHR43553:SF19">
    <property type="entry name" value="HMP_THIAMINE IMPORT ATP-BINDING PROTEIN YKOD-RELATED"/>
    <property type="match status" value="1"/>
</dbReference>
<dbReference type="Proteomes" id="UP000318937">
    <property type="component" value="Unassembled WGS sequence"/>
</dbReference>
<evidence type="ECO:0000256" key="5">
    <source>
        <dbReference type="ARBA" id="ARBA00022741"/>
    </source>
</evidence>